<dbReference type="HOGENOM" id="CLU_054549_1_0_10"/>
<dbReference type="InterPro" id="IPR000836">
    <property type="entry name" value="PRTase_dom"/>
</dbReference>
<dbReference type="Gene3D" id="3.40.50.2020">
    <property type="match status" value="1"/>
</dbReference>
<dbReference type="EMBL" id="CP001712">
    <property type="protein sequence ID" value="EAR16811.1"/>
    <property type="molecule type" value="Genomic_DNA"/>
</dbReference>
<dbReference type="CDD" id="cd06223">
    <property type="entry name" value="PRTases_typeI"/>
    <property type="match status" value="1"/>
</dbReference>
<evidence type="ECO:0000256" key="1">
    <source>
        <dbReference type="ARBA" id="ARBA00008007"/>
    </source>
</evidence>
<sequence length="191" mass="21830">MPLTEYDFQSENPVDRLFFGQRAVEKTSAFLFYSPGGLVQKLIHQLKYQGREQLGDLFGDWYGMQLRAEPALQNLDFVMPVPLHPRKRRQRGYNQCSRFARRIAAHLGARYSEGHLVRTAHSRTQTARNRWNRWEGIRGAFSLRNPEELEGRRILLVDDVITTGSTLEACAEAFAPLSRTTLLLAALATVP</sequence>
<organism evidence="3 4">
    <name type="scientific">Robiginitalea biformata (strain ATCC BAA-864 / DSM 15991 / KCTC 12146 / HTCC2501)</name>
    <dbReference type="NCBI Taxonomy" id="313596"/>
    <lineage>
        <taxon>Bacteria</taxon>
        <taxon>Pseudomonadati</taxon>
        <taxon>Bacteroidota</taxon>
        <taxon>Flavobacteriia</taxon>
        <taxon>Flavobacteriales</taxon>
        <taxon>Flavobacteriaceae</taxon>
        <taxon>Robiginitalea</taxon>
    </lineage>
</organism>
<evidence type="ECO:0000313" key="4">
    <source>
        <dbReference type="Proteomes" id="UP000009049"/>
    </source>
</evidence>
<reference evidence="3 4" key="1">
    <citation type="journal article" date="2009" name="J. Bacteriol.">
        <title>Complete genome sequence of Robiginitalea biformata HTCC2501.</title>
        <authorList>
            <person name="Oh H.M."/>
            <person name="Giovannoni S.J."/>
            <person name="Lee K."/>
            <person name="Ferriera S."/>
            <person name="Johnson J."/>
            <person name="Cho J.C."/>
        </authorList>
    </citation>
    <scope>NUCLEOTIDE SEQUENCE [LARGE SCALE GENOMIC DNA]</scope>
    <source>
        <strain evidence="4">ATCC BAA-864 / HTCC2501 / KCTC 12146</strain>
    </source>
</reference>
<dbReference type="InterPro" id="IPR029057">
    <property type="entry name" value="PRTase-like"/>
</dbReference>
<protein>
    <submittedName>
        <fullName evidence="3">Putative amidophosphoribosyl-transferase</fullName>
    </submittedName>
</protein>
<keyword evidence="4" id="KW-1185">Reference proteome</keyword>
<gene>
    <name evidence="3" type="ordered locus">RB2501_07915</name>
</gene>
<dbReference type="AlphaFoldDB" id="A4CIQ3"/>
<dbReference type="eggNOG" id="COG1040">
    <property type="taxonomic scope" value="Bacteria"/>
</dbReference>
<dbReference type="PANTHER" id="PTHR47505">
    <property type="entry name" value="DNA UTILIZATION PROTEIN YHGH"/>
    <property type="match status" value="1"/>
</dbReference>
<dbReference type="InterPro" id="IPR051910">
    <property type="entry name" value="ComF/GntX_DNA_util-trans"/>
</dbReference>
<dbReference type="STRING" id="313596.RB2501_07915"/>
<evidence type="ECO:0000259" key="2">
    <source>
        <dbReference type="Pfam" id="PF00156"/>
    </source>
</evidence>
<proteinExistence type="inferred from homology"/>
<dbReference type="RefSeq" id="WP_015753567.1">
    <property type="nucleotide sequence ID" value="NC_013222.1"/>
</dbReference>
<dbReference type="Proteomes" id="UP000009049">
    <property type="component" value="Chromosome"/>
</dbReference>
<dbReference type="SUPFAM" id="SSF53271">
    <property type="entry name" value="PRTase-like"/>
    <property type="match status" value="1"/>
</dbReference>
<dbReference type="Pfam" id="PF00156">
    <property type="entry name" value="Pribosyltran"/>
    <property type="match status" value="1"/>
</dbReference>
<dbReference type="PANTHER" id="PTHR47505:SF1">
    <property type="entry name" value="DNA UTILIZATION PROTEIN YHGH"/>
    <property type="match status" value="1"/>
</dbReference>
<accession>A4CIQ3</accession>
<name>A4CIQ3_ROBBH</name>
<keyword evidence="3" id="KW-0808">Transferase</keyword>
<comment type="similarity">
    <text evidence="1">Belongs to the ComF/GntX family.</text>
</comment>
<evidence type="ECO:0000313" key="3">
    <source>
        <dbReference type="EMBL" id="EAR16811.1"/>
    </source>
</evidence>
<feature type="domain" description="Phosphoribosyltransferase" evidence="2">
    <location>
        <begin position="96"/>
        <end position="175"/>
    </location>
</feature>
<dbReference type="KEGG" id="rbi:RB2501_07915"/>
<dbReference type="GO" id="GO:0016740">
    <property type="term" value="F:transferase activity"/>
    <property type="evidence" value="ECO:0007669"/>
    <property type="project" value="UniProtKB-KW"/>
</dbReference>